<feature type="transmembrane region" description="Helical" evidence="6">
    <location>
        <begin position="389"/>
        <end position="414"/>
    </location>
</feature>
<feature type="domain" description="G-protein coupled receptors family 2 profile 2" evidence="7">
    <location>
        <begin position="36"/>
        <end position="218"/>
    </location>
</feature>
<feature type="transmembrane region" description="Helical" evidence="6">
    <location>
        <begin position="145"/>
        <end position="165"/>
    </location>
</feature>
<dbReference type="GO" id="GO:0007166">
    <property type="term" value="P:cell surface receptor signaling pathway"/>
    <property type="evidence" value="ECO:0007669"/>
    <property type="project" value="InterPro"/>
</dbReference>
<feature type="region of interest" description="Disordered" evidence="5">
    <location>
        <begin position="281"/>
        <end position="303"/>
    </location>
</feature>
<dbReference type="Pfam" id="PF00002">
    <property type="entry name" value="7tm_2"/>
    <property type="match status" value="1"/>
</dbReference>
<dbReference type="InterPro" id="IPR000832">
    <property type="entry name" value="GPCR_2_secretin-like"/>
</dbReference>
<feature type="transmembrane region" description="Helical" evidence="6">
    <location>
        <begin position="351"/>
        <end position="369"/>
    </location>
</feature>
<dbReference type="PANTHER" id="PTHR23112">
    <property type="entry name" value="G PROTEIN-COUPLED RECEPTOR 157-RELATED"/>
    <property type="match status" value="1"/>
</dbReference>
<feature type="compositionally biased region" description="Polar residues" evidence="5">
    <location>
        <begin position="492"/>
        <end position="501"/>
    </location>
</feature>
<comment type="subcellular location">
    <subcellularLocation>
        <location evidence="1">Membrane</location>
        <topology evidence="1">Multi-pass membrane protein</topology>
    </subcellularLocation>
</comment>
<gene>
    <name evidence="8" type="ORF">CDD82_5042</name>
</gene>
<keyword evidence="3 6" id="KW-1133">Transmembrane helix</keyword>
<dbReference type="GO" id="GO:0005886">
    <property type="term" value="C:plasma membrane"/>
    <property type="evidence" value="ECO:0007669"/>
    <property type="project" value="TreeGrafter"/>
</dbReference>
<dbReference type="Gene3D" id="1.20.1070.10">
    <property type="entry name" value="Rhodopsin 7-helix transmembrane proteins"/>
    <property type="match status" value="1"/>
</dbReference>
<feature type="transmembrane region" description="Helical" evidence="6">
    <location>
        <begin position="42"/>
        <end position="61"/>
    </location>
</feature>
<dbReference type="PANTHER" id="PTHR23112:SF0">
    <property type="entry name" value="TRANSMEMBRANE PROTEIN 116"/>
    <property type="match status" value="1"/>
</dbReference>
<dbReference type="SUPFAM" id="SSF81321">
    <property type="entry name" value="Family A G protein-coupled receptor-like"/>
    <property type="match status" value="1"/>
</dbReference>
<protein>
    <recommendedName>
        <fullName evidence="7">G-protein coupled receptors family 2 profile 2 domain-containing protein</fullName>
    </recommendedName>
</protein>
<proteinExistence type="predicted"/>
<evidence type="ECO:0000256" key="6">
    <source>
        <dbReference type="SAM" id="Phobius"/>
    </source>
</evidence>
<dbReference type="GO" id="GO:0004930">
    <property type="term" value="F:G protein-coupled receptor activity"/>
    <property type="evidence" value="ECO:0007669"/>
    <property type="project" value="InterPro"/>
</dbReference>
<evidence type="ECO:0000256" key="1">
    <source>
        <dbReference type="ARBA" id="ARBA00004141"/>
    </source>
</evidence>
<feature type="transmembrane region" description="Helical" evidence="6">
    <location>
        <begin position="117"/>
        <end position="133"/>
    </location>
</feature>
<name>A0A2C5Z3E3_9HYPO</name>
<keyword evidence="9" id="KW-1185">Reference proteome</keyword>
<dbReference type="Proteomes" id="UP000224854">
    <property type="component" value="Unassembled WGS sequence"/>
</dbReference>
<feature type="region of interest" description="Disordered" evidence="5">
    <location>
        <begin position="425"/>
        <end position="501"/>
    </location>
</feature>
<organism evidence="8 9">
    <name type="scientific">Ophiocordyceps australis</name>
    <dbReference type="NCBI Taxonomy" id="1399860"/>
    <lineage>
        <taxon>Eukaryota</taxon>
        <taxon>Fungi</taxon>
        <taxon>Dikarya</taxon>
        <taxon>Ascomycota</taxon>
        <taxon>Pezizomycotina</taxon>
        <taxon>Sordariomycetes</taxon>
        <taxon>Hypocreomycetidae</taxon>
        <taxon>Hypocreales</taxon>
        <taxon>Ophiocordycipitaceae</taxon>
        <taxon>Ophiocordyceps</taxon>
    </lineage>
</organism>
<sequence>MDSSSMSQPLTNMTPGPAASSLPISEHLSQSQINVLVTLERIGGSVSLVAILFIFIAYALLPRVRNVQNTFIVFASVSNVGASIASIIALDGLRAGKETALCQTQSFLFEMFMQSDPWWSLAMAINVFLVFYFRTSPDSVRRWWWVYCIICYGGPGIIALTLLLIKNHDRGLIYGEATIWCWIDPKWDSIRIYTYYMLIWICIVGSFVCYILVGYHVFRSRNQLRSFPASKNREHGHHHERAGTDIASRCEGVFGTVTTEVQVVHTGPALVEPKKVHVSSTGQVSFDSTSSPERPQPTTGRAQCYSSVTSPVLTSRRIRVPAKLIPPLRRVMAPLTRAANKFVIDDPIKRAYLRTSLLFALSVLVTWIPSSLNRIHGWLDGKSPYEYHVATASVLPLQGLWNFLIFFITSWPVIKKGLSPGGRSLPGAADSSLQRTRDDGLGTTVDRTARDDLRSDSDFDDIESGTMGSDVELRRVGGCSGSSSSSDDQHPQAKTSMSLSI</sequence>
<dbReference type="InterPro" id="IPR017981">
    <property type="entry name" value="GPCR_2-like_7TM"/>
</dbReference>
<accession>A0A2C5Z3E3</accession>
<evidence type="ECO:0000256" key="2">
    <source>
        <dbReference type="ARBA" id="ARBA00022692"/>
    </source>
</evidence>
<keyword evidence="4 6" id="KW-0472">Membrane</keyword>
<evidence type="ECO:0000256" key="5">
    <source>
        <dbReference type="SAM" id="MobiDB-lite"/>
    </source>
</evidence>
<feature type="compositionally biased region" description="Basic and acidic residues" evidence="5">
    <location>
        <begin position="447"/>
        <end position="457"/>
    </location>
</feature>
<dbReference type="AlphaFoldDB" id="A0A2C5Z3E3"/>
<keyword evidence="2 6" id="KW-0812">Transmembrane</keyword>
<evidence type="ECO:0000313" key="9">
    <source>
        <dbReference type="Proteomes" id="UP000224854"/>
    </source>
</evidence>
<evidence type="ECO:0000259" key="7">
    <source>
        <dbReference type="PROSITE" id="PS50261"/>
    </source>
</evidence>
<evidence type="ECO:0000256" key="3">
    <source>
        <dbReference type="ARBA" id="ARBA00022989"/>
    </source>
</evidence>
<evidence type="ECO:0000256" key="4">
    <source>
        <dbReference type="ARBA" id="ARBA00023136"/>
    </source>
</evidence>
<evidence type="ECO:0000313" key="8">
    <source>
        <dbReference type="EMBL" id="PHH74212.1"/>
    </source>
</evidence>
<feature type="transmembrane region" description="Helical" evidence="6">
    <location>
        <begin position="195"/>
        <end position="218"/>
    </location>
</feature>
<dbReference type="OrthoDB" id="18453at2759"/>
<comment type="caution">
    <text evidence="8">The sequence shown here is derived from an EMBL/GenBank/DDBJ whole genome shotgun (WGS) entry which is preliminary data.</text>
</comment>
<feature type="transmembrane region" description="Helical" evidence="6">
    <location>
        <begin position="70"/>
        <end position="90"/>
    </location>
</feature>
<reference evidence="8 9" key="1">
    <citation type="submission" date="2017-06" db="EMBL/GenBank/DDBJ databases">
        <title>Ant-infecting Ophiocordyceps genomes reveal a high diversity of potential behavioral manipulation genes and a possible major role for enterotoxins.</title>
        <authorList>
            <person name="De Bekker C."/>
            <person name="Evans H.C."/>
            <person name="Brachmann A."/>
            <person name="Hughes D.P."/>
        </authorList>
    </citation>
    <scope>NUCLEOTIDE SEQUENCE [LARGE SCALE GENOMIC DNA]</scope>
    <source>
        <strain evidence="8 9">1348a</strain>
    </source>
</reference>
<dbReference type="GO" id="GO:0007189">
    <property type="term" value="P:adenylate cyclase-activating G protein-coupled receptor signaling pathway"/>
    <property type="evidence" value="ECO:0007669"/>
    <property type="project" value="TreeGrafter"/>
</dbReference>
<dbReference type="EMBL" id="NJEU01000446">
    <property type="protein sequence ID" value="PHH74212.1"/>
    <property type="molecule type" value="Genomic_DNA"/>
</dbReference>
<dbReference type="PROSITE" id="PS50261">
    <property type="entry name" value="G_PROTEIN_RECEP_F2_4"/>
    <property type="match status" value="1"/>
</dbReference>